<accession>X1BY04</accession>
<evidence type="ECO:0000313" key="1">
    <source>
        <dbReference type="EMBL" id="GAH00711.1"/>
    </source>
</evidence>
<feature type="non-terminal residue" evidence="1">
    <location>
        <position position="1"/>
    </location>
</feature>
<gene>
    <name evidence="1" type="ORF">S01H4_45635</name>
</gene>
<dbReference type="EMBL" id="BART01025423">
    <property type="protein sequence ID" value="GAH00711.1"/>
    <property type="molecule type" value="Genomic_DNA"/>
</dbReference>
<sequence length="162" mass="18683">SREDIELNIIDVGIRGLPSFFPDIDINIENELDFGEIYFKDKRKILSVDLEKCNTEQLNKTLNVIKYFANSDNIDQKLKKVTNDDTLLAVKEFLKLLSENEDSWNLLSFYSSLFNFVNNNDSLLLYGTGTKGFSIKVNVKKKGIISLCTLWTNKKIDFSIKR</sequence>
<name>X1BY04_9ZZZZ</name>
<reference evidence="1" key="1">
    <citation type="journal article" date="2014" name="Front. Microbiol.">
        <title>High frequency of phylogenetically diverse reductive dehalogenase-homologous genes in deep subseafloor sedimentary metagenomes.</title>
        <authorList>
            <person name="Kawai M."/>
            <person name="Futagami T."/>
            <person name="Toyoda A."/>
            <person name="Takaki Y."/>
            <person name="Nishi S."/>
            <person name="Hori S."/>
            <person name="Arai W."/>
            <person name="Tsubouchi T."/>
            <person name="Morono Y."/>
            <person name="Uchiyama I."/>
            <person name="Ito T."/>
            <person name="Fujiyama A."/>
            <person name="Inagaki F."/>
            <person name="Takami H."/>
        </authorList>
    </citation>
    <scope>NUCLEOTIDE SEQUENCE</scope>
    <source>
        <strain evidence="1">Expedition CK06-06</strain>
    </source>
</reference>
<comment type="caution">
    <text evidence="1">The sequence shown here is derived from an EMBL/GenBank/DDBJ whole genome shotgun (WGS) entry which is preliminary data.</text>
</comment>
<organism evidence="1">
    <name type="scientific">marine sediment metagenome</name>
    <dbReference type="NCBI Taxonomy" id="412755"/>
    <lineage>
        <taxon>unclassified sequences</taxon>
        <taxon>metagenomes</taxon>
        <taxon>ecological metagenomes</taxon>
    </lineage>
</organism>
<protein>
    <submittedName>
        <fullName evidence="1">Uncharacterized protein</fullName>
    </submittedName>
</protein>
<proteinExistence type="predicted"/>
<dbReference type="AlphaFoldDB" id="X1BY04"/>